<name>H3B8P6_LATCH</name>
<evidence type="ECO:0000256" key="3">
    <source>
        <dbReference type="ARBA" id="ARBA00022525"/>
    </source>
</evidence>
<dbReference type="Pfam" id="PF01093">
    <property type="entry name" value="Clusterin"/>
    <property type="match status" value="1"/>
</dbReference>
<dbReference type="Proteomes" id="UP000008672">
    <property type="component" value="Unassembled WGS sequence"/>
</dbReference>
<dbReference type="PANTHER" id="PTHR10970:SF2">
    <property type="entry name" value="CLUSTERIN-LIKE PROTEIN 1"/>
    <property type="match status" value="1"/>
</dbReference>
<protein>
    <recommendedName>
        <fullName evidence="8">Clusterin</fullName>
    </recommendedName>
</protein>
<keyword evidence="5 9" id="KW-0175">Coiled coil</keyword>
<dbReference type="GO" id="GO:0005615">
    <property type="term" value="C:extracellular space"/>
    <property type="evidence" value="ECO:0007669"/>
    <property type="project" value="TreeGrafter"/>
</dbReference>
<organism evidence="13 14">
    <name type="scientific">Latimeria chalumnae</name>
    <name type="common">Coelacanth</name>
    <dbReference type="NCBI Taxonomy" id="7897"/>
    <lineage>
        <taxon>Eukaryota</taxon>
        <taxon>Metazoa</taxon>
        <taxon>Chordata</taxon>
        <taxon>Craniata</taxon>
        <taxon>Vertebrata</taxon>
        <taxon>Euteleostomi</taxon>
        <taxon>Coelacanthiformes</taxon>
        <taxon>Coelacanthidae</taxon>
        <taxon>Latimeria</taxon>
    </lineage>
</organism>
<dbReference type="InterPro" id="IPR016015">
    <property type="entry name" value="Clusterin_C"/>
</dbReference>
<dbReference type="EMBL" id="AFYH01067699">
    <property type="status" value="NOT_ANNOTATED_CDS"/>
    <property type="molecule type" value="Genomic_DNA"/>
</dbReference>
<feature type="signal peptide" evidence="10">
    <location>
        <begin position="1"/>
        <end position="19"/>
    </location>
</feature>
<evidence type="ECO:0000259" key="11">
    <source>
        <dbReference type="SMART" id="SM00030"/>
    </source>
</evidence>
<dbReference type="InParanoid" id="H3B8P6"/>
<dbReference type="InterPro" id="IPR000753">
    <property type="entry name" value="Clusterin-like"/>
</dbReference>
<evidence type="ECO:0000256" key="10">
    <source>
        <dbReference type="SAM" id="SignalP"/>
    </source>
</evidence>
<dbReference type="EMBL" id="AFYH01067697">
    <property type="status" value="NOT_ANNOTATED_CDS"/>
    <property type="molecule type" value="Genomic_DNA"/>
</dbReference>
<reference evidence="13" key="3">
    <citation type="submission" date="2025-09" db="UniProtKB">
        <authorList>
            <consortium name="Ensembl"/>
        </authorList>
    </citation>
    <scope>IDENTIFICATION</scope>
</reference>
<sequence>MKSFVVFIILLSWMGVLHCAFVQDDKTFLKETLKSMSSIEGEKYVDKEVKQALTGVKQMKVFMEKRQETHEDLMESLKQSSEKKKDALQLAQEVEQKLEEAEDQCEASLQSFWEECKPCLENACKTFFTTSCRRGFSTFAHRVEEFFRRMSTITLPFPHKQGTRLNEDIQNDDAEMAQIESFFSQLISDVGFMFDKSIELFKKLQREFDHTFQASFVSDLEVTSQKSIVPAASDRKPAFFEGLGLDHLIRPFFDFSRVIFEGFHSVITEAADGLKTIAKGQEKAFRYGCHIGGQPLPRHDQVFCKELWRNSSGCLQLQEQCEPCQQVLSQECPSVPELFTELSEATSLVNVSIQQYEQVVQIVQLHAEDTANSMRNMKERFGWVTKLAKVEPENIFSINSITLLTRIKQSWFNEQKSPKTVEVNVLSSPILTFKVPQELGVDDPKFIEYVVEKALDLYKQTHPVSW</sequence>
<evidence type="ECO:0000256" key="8">
    <source>
        <dbReference type="RuleBase" id="RU000629"/>
    </source>
</evidence>
<feature type="domain" description="Clusterin N-terminal" evidence="11">
    <location>
        <begin position="25"/>
        <end position="238"/>
    </location>
</feature>
<dbReference type="EMBL" id="AFYH01067698">
    <property type="status" value="NOT_ANNOTATED_CDS"/>
    <property type="molecule type" value="Genomic_DNA"/>
</dbReference>
<evidence type="ECO:0000256" key="1">
    <source>
        <dbReference type="ARBA" id="ARBA00004613"/>
    </source>
</evidence>
<gene>
    <name evidence="13" type="primary">CLUL1</name>
</gene>
<feature type="coiled-coil region" evidence="9">
    <location>
        <begin position="74"/>
        <end position="111"/>
    </location>
</feature>
<dbReference type="PANTHER" id="PTHR10970">
    <property type="entry name" value="CLUSTERIN"/>
    <property type="match status" value="1"/>
</dbReference>
<comment type="subcellular location">
    <subcellularLocation>
        <location evidence="1">Secreted</location>
    </subcellularLocation>
</comment>
<feature type="chain" id="PRO_5003581070" description="Clusterin" evidence="10">
    <location>
        <begin position="20"/>
        <end position="466"/>
    </location>
</feature>
<accession>H3B8P6</accession>
<dbReference type="AlphaFoldDB" id="H3B8P6"/>
<dbReference type="GeneTree" id="ENSGT00530000063668"/>
<feature type="domain" description="Clusterin C-terminal" evidence="12">
    <location>
        <begin position="248"/>
        <end position="459"/>
    </location>
</feature>
<dbReference type="Ensembl" id="ENSLACT00000018399.1">
    <property type="protein sequence ID" value="ENSLACP00000018267.1"/>
    <property type="gene ID" value="ENSLACG00000016091.1"/>
</dbReference>
<dbReference type="OMA" id="YLSEDCP"/>
<dbReference type="GO" id="GO:0005634">
    <property type="term" value="C:nucleus"/>
    <property type="evidence" value="ECO:0007669"/>
    <property type="project" value="TreeGrafter"/>
</dbReference>
<keyword evidence="6" id="KW-1015">Disulfide bond</keyword>
<comment type="similarity">
    <text evidence="2 8">Belongs to the clusterin family.</text>
</comment>
<evidence type="ECO:0000256" key="9">
    <source>
        <dbReference type="SAM" id="Coils"/>
    </source>
</evidence>
<evidence type="ECO:0000259" key="12">
    <source>
        <dbReference type="SMART" id="SM00035"/>
    </source>
</evidence>
<keyword evidence="4 10" id="KW-0732">Signal</keyword>
<proteinExistence type="inferred from homology"/>
<keyword evidence="3" id="KW-0964">Secreted</keyword>
<dbReference type="HOGENOM" id="CLU_042162_0_0_1"/>
<evidence type="ECO:0000313" key="13">
    <source>
        <dbReference type="Ensembl" id="ENSLACP00000018267.1"/>
    </source>
</evidence>
<dbReference type="InterPro" id="IPR016014">
    <property type="entry name" value="Clusterin_N"/>
</dbReference>
<keyword evidence="7" id="KW-0325">Glycoprotein</keyword>
<keyword evidence="14" id="KW-1185">Reference proteome</keyword>
<evidence type="ECO:0000313" key="14">
    <source>
        <dbReference type="Proteomes" id="UP000008672"/>
    </source>
</evidence>
<dbReference type="STRING" id="7897.ENSLACP00000018267"/>
<evidence type="ECO:0000256" key="5">
    <source>
        <dbReference type="ARBA" id="ARBA00023054"/>
    </source>
</evidence>
<dbReference type="SMART" id="SM00030">
    <property type="entry name" value="CLb"/>
    <property type="match status" value="1"/>
</dbReference>
<evidence type="ECO:0000256" key="6">
    <source>
        <dbReference type="ARBA" id="ARBA00023157"/>
    </source>
</evidence>
<evidence type="ECO:0000256" key="2">
    <source>
        <dbReference type="ARBA" id="ARBA00010069"/>
    </source>
</evidence>
<dbReference type="SMART" id="SM00035">
    <property type="entry name" value="CLa"/>
    <property type="match status" value="1"/>
</dbReference>
<reference evidence="13" key="2">
    <citation type="submission" date="2025-08" db="UniProtKB">
        <authorList>
            <consortium name="Ensembl"/>
        </authorList>
    </citation>
    <scope>IDENTIFICATION</scope>
</reference>
<dbReference type="eggNOG" id="ENOG502QQ44">
    <property type="taxonomic scope" value="Eukaryota"/>
</dbReference>
<dbReference type="FunCoup" id="H3B8P6">
    <property type="interactions" value="36"/>
</dbReference>
<reference evidence="14" key="1">
    <citation type="submission" date="2011-08" db="EMBL/GenBank/DDBJ databases">
        <title>The draft genome of Latimeria chalumnae.</title>
        <authorList>
            <person name="Di Palma F."/>
            <person name="Alfoldi J."/>
            <person name="Johnson J."/>
            <person name="Berlin A."/>
            <person name="Gnerre S."/>
            <person name="Jaffe D."/>
            <person name="MacCallum I."/>
            <person name="Young S."/>
            <person name="Walker B.J."/>
            <person name="Lander E."/>
            <person name="Lindblad-Toh K."/>
        </authorList>
    </citation>
    <scope>NUCLEOTIDE SEQUENCE [LARGE SCALE GENOMIC DNA]</scope>
    <source>
        <strain evidence="14">Wild caught</strain>
    </source>
</reference>
<dbReference type="GO" id="GO:0051787">
    <property type="term" value="F:misfolded protein binding"/>
    <property type="evidence" value="ECO:0007669"/>
    <property type="project" value="TreeGrafter"/>
</dbReference>
<evidence type="ECO:0000256" key="4">
    <source>
        <dbReference type="ARBA" id="ARBA00022729"/>
    </source>
</evidence>
<evidence type="ECO:0000256" key="7">
    <source>
        <dbReference type="ARBA" id="ARBA00023180"/>
    </source>
</evidence>